<dbReference type="EMBL" id="JAYMYQ010000001">
    <property type="protein sequence ID" value="KAK7363177.1"/>
    <property type="molecule type" value="Genomic_DNA"/>
</dbReference>
<evidence type="ECO:0000313" key="1">
    <source>
        <dbReference type="EMBL" id="KAK7363177.1"/>
    </source>
</evidence>
<sequence>MIVQYFTIDYSLFSVTTTGHSKRLQLSILMCLSLSHIGTDVFTVKFGCKCNLLEVGTNLKGDNDMKERHCKTMNCKYSHCGTPTNPLITKQGKSIWVESKQKDPVFKSKNPMIIAINYEAYIGTLQLSPKGLVTPIHLAQDQNHTLVPPG</sequence>
<dbReference type="AlphaFoldDB" id="A0AAN9MYR4"/>
<dbReference type="Proteomes" id="UP001367508">
    <property type="component" value="Unassembled WGS sequence"/>
</dbReference>
<evidence type="ECO:0000313" key="2">
    <source>
        <dbReference type="Proteomes" id="UP001367508"/>
    </source>
</evidence>
<keyword evidence="2" id="KW-1185">Reference proteome</keyword>
<reference evidence="1 2" key="1">
    <citation type="submission" date="2024-01" db="EMBL/GenBank/DDBJ databases">
        <title>The genomes of 5 underutilized Papilionoideae crops provide insights into root nodulation and disease resistanc.</title>
        <authorList>
            <person name="Jiang F."/>
        </authorList>
    </citation>
    <scope>NUCLEOTIDE SEQUENCE [LARGE SCALE GENOMIC DNA]</scope>
    <source>
        <strain evidence="1">LVBAO_FW01</strain>
        <tissue evidence="1">Leaves</tissue>
    </source>
</reference>
<comment type="caution">
    <text evidence="1">The sequence shown here is derived from an EMBL/GenBank/DDBJ whole genome shotgun (WGS) entry which is preliminary data.</text>
</comment>
<gene>
    <name evidence="1" type="ORF">VNO77_05308</name>
</gene>
<proteinExistence type="predicted"/>
<accession>A0AAN9MYR4</accession>
<name>A0AAN9MYR4_CANGL</name>
<protein>
    <submittedName>
        <fullName evidence="1">Uncharacterized protein</fullName>
    </submittedName>
</protein>
<organism evidence="1 2">
    <name type="scientific">Canavalia gladiata</name>
    <name type="common">Sword bean</name>
    <name type="synonym">Dolichos gladiatus</name>
    <dbReference type="NCBI Taxonomy" id="3824"/>
    <lineage>
        <taxon>Eukaryota</taxon>
        <taxon>Viridiplantae</taxon>
        <taxon>Streptophyta</taxon>
        <taxon>Embryophyta</taxon>
        <taxon>Tracheophyta</taxon>
        <taxon>Spermatophyta</taxon>
        <taxon>Magnoliopsida</taxon>
        <taxon>eudicotyledons</taxon>
        <taxon>Gunneridae</taxon>
        <taxon>Pentapetalae</taxon>
        <taxon>rosids</taxon>
        <taxon>fabids</taxon>
        <taxon>Fabales</taxon>
        <taxon>Fabaceae</taxon>
        <taxon>Papilionoideae</taxon>
        <taxon>50 kb inversion clade</taxon>
        <taxon>NPAAA clade</taxon>
        <taxon>indigoferoid/millettioid clade</taxon>
        <taxon>Phaseoleae</taxon>
        <taxon>Canavalia</taxon>
    </lineage>
</organism>